<keyword evidence="9" id="KW-0675">Receptor</keyword>
<keyword evidence="8 13" id="KW-0472">Membrane</keyword>
<dbReference type="InterPro" id="IPR019594">
    <property type="entry name" value="Glu/Gly-bd"/>
</dbReference>
<dbReference type="GO" id="GO:0015276">
    <property type="term" value="F:ligand-gated monoatomic ion channel activity"/>
    <property type="evidence" value="ECO:0007669"/>
    <property type="project" value="InterPro"/>
</dbReference>
<dbReference type="InterPro" id="IPR001320">
    <property type="entry name" value="Iontro_rcpt_C"/>
</dbReference>
<dbReference type="AlphaFoldDB" id="A0A8S9XUK4"/>
<keyword evidence="10" id="KW-0325">Glycoprotein</keyword>
<comment type="subcellular location">
    <subcellularLocation>
        <location evidence="1">Cell membrane</location>
        <topology evidence="1">Multi-pass membrane protein</topology>
    </subcellularLocation>
</comment>
<evidence type="ECO:0000313" key="17">
    <source>
        <dbReference type="Proteomes" id="UP000466442"/>
    </source>
</evidence>
<evidence type="ECO:0000256" key="5">
    <source>
        <dbReference type="ARBA" id="ARBA00022692"/>
    </source>
</evidence>
<evidence type="ECO:0000256" key="4">
    <source>
        <dbReference type="ARBA" id="ARBA00022475"/>
    </source>
</evidence>
<comment type="caution">
    <text evidence="16">The sequence shown here is derived from an EMBL/GenBank/DDBJ whole genome shotgun (WGS) entry which is preliminary data.</text>
</comment>
<protein>
    <recommendedName>
        <fullName evidence="18">Ionotropic glutamate receptor C-terminal domain-containing protein</fullName>
    </recommendedName>
</protein>
<evidence type="ECO:0000256" key="12">
    <source>
        <dbReference type="ARBA" id="ARBA00023303"/>
    </source>
</evidence>
<dbReference type="InterPro" id="IPR052192">
    <property type="entry name" value="Insect_Ionotropic_Sensory_Rcpt"/>
</dbReference>
<dbReference type="GO" id="GO:0005886">
    <property type="term" value="C:plasma membrane"/>
    <property type="evidence" value="ECO:0007669"/>
    <property type="project" value="UniProtKB-SubCell"/>
</dbReference>
<evidence type="ECO:0000256" key="13">
    <source>
        <dbReference type="SAM" id="Phobius"/>
    </source>
</evidence>
<evidence type="ECO:0000256" key="9">
    <source>
        <dbReference type="ARBA" id="ARBA00023170"/>
    </source>
</evidence>
<dbReference type="GO" id="GO:0050906">
    <property type="term" value="P:detection of stimulus involved in sensory perception"/>
    <property type="evidence" value="ECO:0007669"/>
    <property type="project" value="UniProtKB-ARBA"/>
</dbReference>
<evidence type="ECO:0000256" key="6">
    <source>
        <dbReference type="ARBA" id="ARBA00022989"/>
    </source>
</evidence>
<keyword evidence="4" id="KW-1003">Cell membrane</keyword>
<evidence type="ECO:0000256" key="1">
    <source>
        <dbReference type="ARBA" id="ARBA00004651"/>
    </source>
</evidence>
<dbReference type="OrthoDB" id="6581555at2759"/>
<evidence type="ECO:0000313" key="16">
    <source>
        <dbReference type="EMBL" id="KAF6211918.1"/>
    </source>
</evidence>
<keyword evidence="11" id="KW-1071">Ligand-gated ion channel</keyword>
<evidence type="ECO:0000256" key="2">
    <source>
        <dbReference type="ARBA" id="ARBA00008685"/>
    </source>
</evidence>
<evidence type="ECO:0000256" key="8">
    <source>
        <dbReference type="ARBA" id="ARBA00023136"/>
    </source>
</evidence>
<organism evidence="16 17">
    <name type="scientific">Apolygus lucorum</name>
    <name type="common">Small green plant bug</name>
    <name type="synonym">Lygocoris lucorum</name>
    <dbReference type="NCBI Taxonomy" id="248454"/>
    <lineage>
        <taxon>Eukaryota</taxon>
        <taxon>Metazoa</taxon>
        <taxon>Ecdysozoa</taxon>
        <taxon>Arthropoda</taxon>
        <taxon>Hexapoda</taxon>
        <taxon>Insecta</taxon>
        <taxon>Pterygota</taxon>
        <taxon>Neoptera</taxon>
        <taxon>Paraneoptera</taxon>
        <taxon>Hemiptera</taxon>
        <taxon>Heteroptera</taxon>
        <taxon>Panheteroptera</taxon>
        <taxon>Cimicomorpha</taxon>
        <taxon>Miridae</taxon>
        <taxon>Mirini</taxon>
        <taxon>Apolygus</taxon>
    </lineage>
</organism>
<feature type="transmembrane region" description="Helical" evidence="13">
    <location>
        <begin position="508"/>
        <end position="535"/>
    </location>
</feature>
<gene>
    <name evidence="16" type="ORF">GE061_012435</name>
</gene>
<feature type="domain" description="Ionotropic glutamate receptor L-glutamate and glycine-binding" evidence="15">
    <location>
        <begin position="161"/>
        <end position="219"/>
    </location>
</feature>
<dbReference type="PANTHER" id="PTHR42643">
    <property type="entry name" value="IONOTROPIC RECEPTOR 20A-RELATED"/>
    <property type="match status" value="1"/>
</dbReference>
<dbReference type="EMBL" id="WIXP02000004">
    <property type="protein sequence ID" value="KAF6211918.1"/>
    <property type="molecule type" value="Genomic_DNA"/>
</dbReference>
<dbReference type="SUPFAM" id="SSF53850">
    <property type="entry name" value="Periplasmic binding protein-like II"/>
    <property type="match status" value="1"/>
</dbReference>
<dbReference type="Gene3D" id="1.10.287.70">
    <property type="match status" value="1"/>
</dbReference>
<feature type="transmembrane region" description="Helical" evidence="13">
    <location>
        <begin position="255"/>
        <end position="276"/>
    </location>
</feature>
<proteinExistence type="inferred from homology"/>
<dbReference type="Gene3D" id="3.40.190.10">
    <property type="entry name" value="Periplasmic binding protein-like II"/>
    <property type="match status" value="1"/>
</dbReference>
<evidence type="ECO:0000259" key="15">
    <source>
        <dbReference type="Pfam" id="PF10613"/>
    </source>
</evidence>
<comment type="similarity">
    <text evidence="2">Belongs to the glutamate-gated ion channel (TC 1.A.10.1) family.</text>
</comment>
<dbReference type="Pfam" id="PF00060">
    <property type="entry name" value="Lig_chan"/>
    <property type="match status" value="1"/>
</dbReference>
<keyword evidence="5 13" id="KW-0812">Transmembrane</keyword>
<keyword evidence="12" id="KW-0407">Ion channel</keyword>
<evidence type="ECO:0000256" key="7">
    <source>
        <dbReference type="ARBA" id="ARBA00023065"/>
    </source>
</evidence>
<reference evidence="16" key="1">
    <citation type="journal article" date="2021" name="Mol. Ecol. Resour.">
        <title>Apolygus lucorum genome provides insights into omnivorousness and mesophyll feeding.</title>
        <authorList>
            <person name="Liu Y."/>
            <person name="Liu H."/>
            <person name="Wang H."/>
            <person name="Huang T."/>
            <person name="Liu B."/>
            <person name="Yang B."/>
            <person name="Yin L."/>
            <person name="Li B."/>
            <person name="Zhang Y."/>
            <person name="Zhang S."/>
            <person name="Jiang F."/>
            <person name="Zhang X."/>
            <person name="Ren Y."/>
            <person name="Wang B."/>
            <person name="Wang S."/>
            <person name="Lu Y."/>
            <person name="Wu K."/>
            <person name="Fan W."/>
            <person name="Wang G."/>
        </authorList>
    </citation>
    <scope>NUCLEOTIDE SEQUENCE</scope>
    <source>
        <strain evidence="16">12Hb</strain>
    </source>
</reference>
<keyword evidence="3" id="KW-0813">Transport</keyword>
<feature type="transmembrane region" description="Helical" evidence="13">
    <location>
        <begin position="323"/>
        <end position="342"/>
    </location>
</feature>
<evidence type="ECO:0008006" key="18">
    <source>
        <dbReference type="Google" id="ProtNLM"/>
    </source>
</evidence>
<evidence type="ECO:0000256" key="11">
    <source>
        <dbReference type="ARBA" id="ARBA00023286"/>
    </source>
</evidence>
<keyword evidence="7" id="KW-0406">Ion transport</keyword>
<keyword evidence="17" id="KW-1185">Reference proteome</keyword>
<feature type="domain" description="Ionotropic glutamate receptor C-terminal" evidence="14">
    <location>
        <begin position="253"/>
        <end position="442"/>
    </location>
</feature>
<sequence>MEELPLYDTPSRVGIIIDLTCGENIRFFKEAAAEDKLGLRWSWLIDAGNSTDVLSGIHLGFINDVTVVTHDDSNPGYFPLYHAFTQQYPRKMLIKTAVGNWTTIDGLKYHPSRREYSLERATLKAAIFMTQDIYHDDQIYTELQNRTYMPSLDSSNRFHFAVAQHIADLLNYSIELVKSNDWGERLPNGSYSGMVGMLITGAADITVGPMRLAAERMDVAAPLFPTQRFVFPFVFKQPKKTGTYKALALQLQTEVWVYTALMAIIICVTLTAIHWLRNTVKRRRGLEYYQEEEECLPFNAILVIGTLSQQGLMFEPPDIARRIACFFLLFCFLMVAVFYNAATMNALLSPSPNSIRNLKELLASDVPLAMNDAPYFTHAPVRKVILDQEVIDRVNHYSLGFLSLEQGLQLILKGGAFCGEDFTLFKGIHANFVDEQKCDLSVIQSSRAFPASFWIPKNSLYKEVLLQGTLRVKEHGLVDRQYRYWFPAKPECLVNQRWLWVGLEAVSIALSIFVVGFFISSAIFIVELVSTLSFFHRKARKSF</sequence>
<evidence type="ECO:0000259" key="14">
    <source>
        <dbReference type="Pfam" id="PF00060"/>
    </source>
</evidence>
<evidence type="ECO:0000256" key="3">
    <source>
        <dbReference type="ARBA" id="ARBA00022448"/>
    </source>
</evidence>
<name>A0A8S9XUK4_APOLU</name>
<accession>A0A8S9XUK4</accession>
<dbReference type="Proteomes" id="UP000466442">
    <property type="component" value="Unassembled WGS sequence"/>
</dbReference>
<keyword evidence="6 13" id="KW-1133">Transmembrane helix</keyword>
<dbReference type="Pfam" id="PF10613">
    <property type="entry name" value="Lig_chan-Glu_bd"/>
    <property type="match status" value="1"/>
</dbReference>
<evidence type="ECO:0000256" key="10">
    <source>
        <dbReference type="ARBA" id="ARBA00023180"/>
    </source>
</evidence>
<dbReference type="PANTHER" id="PTHR42643:SF30">
    <property type="entry name" value="IONOTROPIC RECEPTOR 40A-RELATED"/>
    <property type="match status" value="1"/>
</dbReference>